<reference evidence="1 2" key="1">
    <citation type="submission" date="2019-07" db="EMBL/GenBank/DDBJ databases">
        <title>Lentzea xizangensis sp. nov., isolated from Qinghai-Tibetan Plateau Soils.</title>
        <authorList>
            <person name="Huang J."/>
        </authorList>
    </citation>
    <scope>NUCLEOTIDE SEQUENCE [LARGE SCALE GENOMIC DNA]</scope>
    <source>
        <strain evidence="1 2">FXJ1.1311</strain>
    </source>
</reference>
<dbReference type="AlphaFoldDB" id="A0A563EF16"/>
<dbReference type="Proteomes" id="UP000316639">
    <property type="component" value="Unassembled WGS sequence"/>
</dbReference>
<sequence length="55" mass="6152">MKVTAKGSGRISIAGLTCYRPGQRSRLIYRAMIHKGRKGEKKGFREPDFADLLDA</sequence>
<accession>A0A563EF16</accession>
<name>A0A563EF16_9PSEU</name>
<comment type="caution">
    <text evidence="1">The sequence shown here is derived from an EMBL/GenBank/DDBJ whole genome shotgun (WGS) entry which is preliminary data.</text>
</comment>
<dbReference type="EMBL" id="VOBR01000063">
    <property type="protein sequence ID" value="TWP43524.1"/>
    <property type="molecule type" value="Genomic_DNA"/>
</dbReference>
<protein>
    <submittedName>
        <fullName evidence="1">IS630 family transposase</fullName>
    </submittedName>
</protein>
<feature type="non-terminal residue" evidence="1">
    <location>
        <position position="55"/>
    </location>
</feature>
<keyword evidence="2" id="KW-1185">Reference proteome</keyword>
<organism evidence="1 2">
    <name type="scientific">Lentzea tibetensis</name>
    <dbReference type="NCBI Taxonomy" id="2591470"/>
    <lineage>
        <taxon>Bacteria</taxon>
        <taxon>Bacillati</taxon>
        <taxon>Actinomycetota</taxon>
        <taxon>Actinomycetes</taxon>
        <taxon>Pseudonocardiales</taxon>
        <taxon>Pseudonocardiaceae</taxon>
        <taxon>Lentzea</taxon>
    </lineage>
</organism>
<gene>
    <name evidence="1" type="ORF">FKR81_42420</name>
</gene>
<evidence type="ECO:0000313" key="1">
    <source>
        <dbReference type="EMBL" id="TWP43524.1"/>
    </source>
</evidence>
<proteinExistence type="predicted"/>
<evidence type="ECO:0000313" key="2">
    <source>
        <dbReference type="Proteomes" id="UP000316639"/>
    </source>
</evidence>